<feature type="region of interest" description="Disordered" evidence="1">
    <location>
        <begin position="671"/>
        <end position="704"/>
    </location>
</feature>
<organism evidence="2 3">
    <name type="scientific">Saccoglossus kowalevskii</name>
    <name type="common">Acorn worm</name>
    <dbReference type="NCBI Taxonomy" id="10224"/>
    <lineage>
        <taxon>Eukaryota</taxon>
        <taxon>Metazoa</taxon>
        <taxon>Hemichordata</taxon>
        <taxon>Enteropneusta</taxon>
        <taxon>Harrimaniidae</taxon>
        <taxon>Saccoglossus</taxon>
    </lineage>
</organism>
<feature type="compositionally biased region" description="Low complexity" evidence="1">
    <location>
        <begin position="941"/>
        <end position="958"/>
    </location>
</feature>
<gene>
    <name evidence="3" type="primary">LOC102802581</name>
</gene>
<feature type="region of interest" description="Disordered" evidence="1">
    <location>
        <begin position="870"/>
        <end position="985"/>
    </location>
</feature>
<feature type="region of interest" description="Disordered" evidence="1">
    <location>
        <begin position="999"/>
        <end position="1038"/>
    </location>
</feature>
<feature type="compositionally biased region" description="Basic and acidic residues" evidence="1">
    <location>
        <begin position="539"/>
        <end position="551"/>
    </location>
</feature>
<proteinExistence type="predicted"/>
<dbReference type="Proteomes" id="UP000694865">
    <property type="component" value="Unplaced"/>
</dbReference>
<feature type="compositionally biased region" description="Basic and acidic residues" evidence="1">
    <location>
        <begin position="671"/>
        <end position="701"/>
    </location>
</feature>
<keyword evidence="2" id="KW-1185">Reference proteome</keyword>
<feature type="region of interest" description="Disordered" evidence="1">
    <location>
        <begin position="521"/>
        <end position="554"/>
    </location>
</feature>
<accession>A0ABM0M159</accession>
<name>A0ABM0M159_SACKO</name>
<dbReference type="GeneID" id="102802581"/>
<dbReference type="RefSeq" id="XP_006813750.1">
    <property type="nucleotide sequence ID" value="XM_006813687.1"/>
</dbReference>
<protein>
    <submittedName>
        <fullName evidence="3">Uncharacterized protein LOC102802581</fullName>
    </submittedName>
</protein>
<reference evidence="3" key="1">
    <citation type="submission" date="2025-08" db="UniProtKB">
        <authorList>
            <consortium name="RefSeq"/>
        </authorList>
    </citation>
    <scope>IDENTIFICATION</scope>
    <source>
        <tissue evidence="3">Testes</tissue>
    </source>
</reference>
<feature type="compositionally biased region" description="Basic and acidic residues" evidence="1">
    <location>
        <begin position="929"/>
        <end position="940"/>
    </location>
</feature>
<feature type="compositionally biased region" description="Basic and acidic residues" evidence="1">
    <location>
        <begin position="1004"/>
        <end position="1020"/>
    </location>
</feature>
<sequence length="1112" mass="123695">MMNDKPSTFDSIMTPLDLSTKKVTQKELTNISETTRDDKYYVGSRMTFANPWSKDLAVWNAKNMQHAVNYQSPLKVNAVSREHTAIAPTSNAAVANNGVNVKEPGNASESKGGIETVQRREEDIGKCSLSSQVPPSPLNQTIRNAITEEENDMSAEATEIRSRSEIDTTSPHWRQFKFSANHSEVSKKRKRKAKTWQVPVGHGTVALLARDILTNDQHHHLSGAAEWPVDNLRSRGVHGYSYLTEQEESVVYNPKKILLKRNSLEEECSSNNKRVQLSPAAVANDISEQKHEDVLRALLRESNNRAYNTDNLRSMPTVVSHVGQNGINKLQSPEAQLHGTTNTRTNVAPVTTVPNAPTEIRPKKDELLKRKPVVTGPFSREEIQSTPVIYAPTNSTPRLTPTPLPRTSYQITTIAPDEINNYKGILQREEATLIPVYLDEKQEKTSMLISRDGSCTELRAVVIGRAPSTEADIKVVPRAAIVDTIGTRVPVHQSCTSVTRSGQANVQSPITLSLCGNNTITSGKRPTMSEPIPQNMYNESDRGKVPREHDKHSRKLHDRHLGAYQESYSACGMQALGRIHHNTDTQHQNAVQVNIETSSPSQTIFSDNKLDLNDIHNKHHSLSYCRDVRQTGMSKLTRVDNAQSSDISRNILEQLNQLSVSKLLEIQKSWTDKPNSDNMKKSNDPREQSGERWKKCKDSCRPPRSNPIFNTAALPVSTPTFMKPYVSSPINDEYSEKSLSIKLPEQYCVEKEADLSANRDKKSINPALRDALDARVSSVISANDSLLQAHEIPRKRPWSKKDWEERRSFLGKRARRRRSSETSQLSSPGIFSGPSDNAVAFPSTTDVNGITYDGYTTNTCDVPVCQVAKPAESNTASPSQTPLSSPVTMETTPTQTRNHTPSYENNRVPCVQPPKKNLLWRHNSYTHSTDSEKQKPKTESEATSVAESSDSSNESQDVAPSLPTDDSRSLSPLTNESRNVPTETNQTFTSWLKFQLQTNTNSNKNEKENPAENEQTKENTEMSETSSTGDSSPVGGANMAGMIQTMIEVIMETHQQSKKLVNNIFHSDNNNNNDGIVTKTKGTTCHDGVSYSRTNDSPVRLALEANNDHISR</sequence>
<evidence type="ECO:0000256" key="1">
    <source>
        <dbReference type="SAM" id="MobiDB-lite"/>
    </source>
</evidence>
<feature type="compositionally biased region" description="Polar residues" evidence="1">
    <location>
        <begin position="1022"/>
        <end position="1031"/>
    </location>
</feature>
<feature type="region of interest" description="Disordered" evidence="1">
    <location>
        <begin position="810"/>
        <end position="839"/>
    </location>
</feature>
<evidence type="ECO:0000313" key="3">
    <source>
        <dbReference type="RefSeq" id="XP_006813750.1"/>
    </source>
</evidence>
<feature type="compositionally biased region" description="Polar residues" evidence="1">
    <location>
        <begin position="872"/>
        <end position="905"/>
    </location>
</feature>
<evidence type="ECO:0000313" key="2">
    <source>
        <dbReference type="Proteomes" id="UP000694865"/>
    </source>
</evidence>
<feature type="compositionally biased region" description="Polar residues" evidence="1">
    <location>
        <begin position="969"/>
        <end position="985"/>
    </location>
</feature>